<reference evidence="6" key="1">
    <citation type="journal article" date="2017" name="Biotechnol. Biofuels">
        <title>Evaluation of environmental bacterial communities as a factor affecting the growth of duckweed Lemna minor.</title>
        <authorList>
            <person name="Ishizawa H."/>
            <person name="Kuroda M."/>
            <person name="Morikawa M."/>
            <person name="Ike M."/>
        </authorList>
    </citation>
    <scope>NUCLEOTIDE SEQUENCE [LARGE SCALE GENOMIC DNA]</scope>
    <source>
        <strain evidence="6">H3</strain>
    </source>
</reference>
<keyword evidence="6" id="KW-1185">Reference proteome</keyword>
<keyword evidence="2 4" id="KW-1133">Transmembrane helix</keyword>
<feature type="transmembrane region" description="Helical" evidence="4">
    <location>
        <begin position="208"/>
        <end position="228"/>
    </location>
</feature>
<sequence>MNTTREVGYWRQVASLNLISCLSQIVQFGIGFVVLPIWLAAIGVSAKEIGIFSGLQWFAMLVAIVFAPRVINRIGFGCSVFFGLILSVFSYLLLQLPFLIIYYIAAIFSGAGVGFRWIANETWLFQMVPKESSGRYVGFHETLIAISGVAGPALSSYLGATSIVIFMSGLLICLAAMLPLLIINNTVSLESDFYRVSQADSEVNKWGVIFLVGMCSAIIGGFGDGTFYSLFSVFSISKGLGVDAISSMLILFGLGAIVMQLPIGWLADKIGLHLTAILSGLFGVIAAILIYFYFANNNFLYLLILLLGGVNSAFLTLAVYAAANEKFGTMAERMKLVSVVFTASSAIGPFFSGFLFDFYDSGIFFGVCDYIYDFCTICDDCCDEETA</sequence>
<dbReference type="KEGG" id="amah:DLM_3602"/>
<dbReference type="GO" id="GO:0022857">
    <property type="term" value="F:transmembrane transporter activity"/>
    <property type="evidence" value="ECO:0007669"/>
    <property type="project" value="InterPro"/>
</dbReference>
<keyword evidence="3 4" id="KW-0472">Membrane</keyword>
<evidence type="ECO:0000256" key="2">
    <source>
        <dbReference type="ARBA" id="ARBA00022989"/>
    </source>
</evidence>
<reference evidence="6" key="3">
    <citation type="journal article" date="2017" name="Plant Physiol. Biochem.">
        <title>Differential oxidative and antioxidative response of duckweed Lemna minor toward plant growth promoting/inhibiting bacteria.</title>
        <authorList>
            <person name="Ishizawa H."/>
            <person name="Kuroda M."/>
            <person name="Morikawa M."/>
            <person name="Ike M."/>
        </authorList>
    </citation>
    <scope>NUCLEOTIDE SEQUENCE [LARGE SCALE GENOMIC DNA]</scope>
    <source>
        <strain evidence="6">H3</strain>
    </source>
</reference>
<reference evidence="5 6" key="2">
    <citation type="journal article" date="2017" name="Genome Announc.">
        <title>Draft genome sequence of Aquitalea magnusonii strain H3, a plant growth-promoting bacterium of duckweed Lemna minor.</title>
        <authorList>
            <person name="Ishizawa H."/>
            <person name="Kuroda M."/>
            <person name="Ike M."/>
        </authorList>
    </citation>
    <scope>NUCLEOTIDE SEQUENCE [LARGE SCALE GENOMIC DNA]</scope>
    <source>
        <strain evidence="5 6">H3</strain>
    </source>
</reference>
<dbReference type="PANTHER" id="PTHR23521:SF2">
    <property type="entry name" value="TRANSPORTER MFS SUPERFAMILY"/>
    <property type="match status" value="1"/>
</dbReference>
<feature type="transmembrane region" description="Helical" evidence="4">
    <location>
        <begin position="49"/>
        <end position="67"/>
    </location>
</feature>
<feature type="transmembrane region" description="Helical" evidence="4">
    <location>
        <begin position="164"/>
        <end position="187"/>
    </location>
</feature>
<dbReference type="Gene3D" id="1.20.1250.20">
    <property type="entry name" value="MFS general substrate transporter like domains"/>
    <property type="match status" value="2"/>
</dbReference>
<evidence type="ECO:0000313" key="6">
    <source>
        <dbReference type="Proteomes" id="UP000198290"/>
    </source>
</evidence>
<keyword evidence="1 4" id="KW-0812">Transmembrane</keyword>
<dbReference type="Proteomes" id="UP000198290">
    <property type="component" value="Chromosome"/>
</dbReference>
<dbReference type="GO" id="GO:0005886">
    <property type="term" value="C:plasma membrane"/>
    <property type="evidence" value="ECO:0007669"/>
    <property type="project" value="TreeGrafter"/>
</dbReference>
<feature type="transmembrane region" description="Helical" evidence="4">
    <location>
        <begin position="139"/>
        <end position="158"/>
    </location>
</feature>
<feature type="transmembrane region" description="Helical" evidence="4">
    <location>
        <begin position="100"/>
        <end position="119"/>
    </location>
</feature>
<gene>
    <name evidence="5" type="ORF">DLM_3602</name>
</gene>
<dbReference type="RefSeq" id="WP_089083642.1">
    <property type="nucleotide sequence ID" value="NZ_AP018823.1"/>
</dbReference>
<feature type="transmembrane region" description="Helical" evidence="4">
    <location>
        <begin position="21"/>
        <end position="43"/>
    </location>
</feature>
<dbReference type="InterPro" id="IPR036259">
    <property type="entry name" value="MFS_trans_sf"/>
</dbReference>
<dbReference type="SUPFAM" id="SSF103473">
    <property type="entry name" value="MFS general substrate transporter"/>
    <property type="match status" value="1"/>
</dbReference>
<evidence type="ECO:0000256" key="1">
    <source>
        <dbReference type="ARBA" id="ARBA00022692"/>
    </source>
</evidence>
<name>A0A3G9GH37_9NEIS</name>
<organism evidence="5 6">
    <name type="scientific">Aquitalea magnusonii</name>
    <dbReference type="NCBI Taxonomy" id="332411"/>
    <lineage>
        <taxon>Bacteria</taxon>
        <taxon>Pseudomonadati</taxon>
        <taxon>Pseudomonadota</taxon>
        <taxon>Betaproteobacteria</taxon>
        <taxon>Neisseriales</taxon>
        <taxon>Chromobacteriaceae</taxon>
        <taxon>Aquitalea</taxon>
    </lineage>
</organism>
<dbReference type="OrthoDB" id="9810614at2"/>
<feature type="transmembrane region" description="Helical" evidence="4">
    <location>
        <begin position="248"/>
        <end position="267"/>
    </location>
</feature>
<proteinExistence type="predicted"/>
<evidence type="ECO:0000256" key="4">
    <source>
        <dbReference type="SAM" id="Phobius"/>
    </source>
</evidence>
<evidence type="ECO:0000313" key="5">
    <source>
        <dbReference type="EMBL" id="BBF87188.1"/>
    </source>
</evidence>
<dbReference type="AlphaFoldDB" id="A0A3G9GH37"/>
<feature type="transmembrane region" description="Helical" evidence="4">
    <location>
        <begin position="335"/>
        <end position="356"/>
    </location>
</feature>
<feature type="transmembrane region" description="Helical" evidence="4">
    <location>
        <begin position="274"/>
        <end position="294"/>
    </location>
</feature>
<dbReference type="InterPro" id="IPR011701">
    <property type="entry name" value="MFS"/>
</dbReference>
<feature type="transmembrane region" description="Helical" evidence="4">
    <location>
        <begin position="300"/>
        <end position="323"/>
    </location>
</feature>
<dbReference type="PANTHER" id="PTHR23521">
    <property type="entry name" value="TRANSPORTER MFS SUPERFAMILY"/>
    <property type="match status" value="1"/>
</dbReference>
<feature type="transmembrane region" description="Helical" evidence="4">
    <location>
        <begin position="74"/>
        <end position="94"/>
    </location>
</feature>
<protein>
    <submittedName>
        <fullName evidence="5">Transporter, MFS superfamily</fullName>
    </submittedName>
</protein>
<evidence type="ECO:0000256" key="3">
    <source>
        <dbReference type="ARBA" id="ARBA00023136"/>
    </source>
</evidence>
<dbReference type="Pfam" id="PF07690">
    <property type="entry name" value="MFS_1"/>
    <property type="match status" value="1"/>
</dbReference>
<dbReference type="EMBL" id="AP018823">
    <property type="protein sequence ID" value="BBF87188.1"/>
    <property type="molecule type" value="Genomic_DNA"/>
</dbReference>
<accession>A0A3G9GH37</accession>